<name>A0A3S5B7P8_9PLAT</name>
<reference evidence="2" key="1">
    <citation type="submission" date="2018-11" db="EMBL/GenBank/DDBJ databases">
        <authorList>
            <consortium name="Pathogen Informatics"/>
        </authorList>
    </citation>
    <scope>NUCLEOTIDE SEQUENCE</scope>
</reference>
<gene>
    <name evidence="2" type="ORF">PXEA_LOCUS29650</name>
</gene>
<evidence type="ECO:0000313" key="2">
    <source>
        <dbReference type="EMBL" id="VEL36210.1"/>
    </source>
</evidence>
<evidence type="ECO:0000313" key="3">
    <source>
        <dbReference type="Proteomes" id="UP000784294"/>
    </source>
</evidence>
<feature type="compositionally biased region" description="Polar residues" evidence="1">
    <location>
        <begin position="18"/>
        <end position="30"/>
    </location>
</feature>
<dbReference type="AlphaFoldDB" id="A0A3S5B7P8"/>
<feature type="compositionally biased region" description="Low complexity" evidence="1">
    <location>
        <begin position="242"/>
        <end position="252"/>
    </location>
</feature>
<sequence length="344" mass="36375">MFSHSSATKQESERAINSAGSRWQSTTSSAEDALTRTAAVVDIADEKNRLGAETTSEALNIEADSQVSRVIHLLLPIEQSDSSPSSIFPTLPKPSTPDSSLELPVAQMQSAHLLDNLPLTDSQLAHSEGCSLPTPAPTLTSASSLLALPDIPEVVLESAESGSQIGSTRPRRFNLSAPMSQVKPEKAVESIDIGAICLFFVEDQHSQLAISRASTSSILTPHLNHHALGQFVDQSSLSASSSSNSDSLVTSSPTLSSNAEPNPALGDPAQQSRQQQLLLSRPSNSFVLLLAQHPLTTKTRSSPVFGPLAAAGVVNVSSREGSPTIVSIVLIWIIQVTIKTISHR</sequence>
<organism evidence="2 3">
    <name type="scientific">Protopolystoma xenopodis</name>
    <dbReference type="NCBI Taxonomy" id="117903"/>
    <lineage>
        <taxon>Eukaryota</taxon>
        <taxon>Metazoa</taxon>
        <taxon>Spiralia</taxon>
        <taxon>Lophotrochozoa</taxon>
        <taxon>Platyhelminthes</taxon>
        <taxon>Monogenea</taxon>
        <taxon>Polyopisthocotylea</taxon>
        <taxon>Polystomatidea</taxon>
        <taxon>Polystomatidae</taxon>
        <taxon>Protopolystoma</taxon>
    </lineage>
</organism>
<evidence type="ECO:0000256" key="1">
    <source>
        <dbReference type="SAM" id="MobiDB-lite"/>
    </source>
</evidence>
<keyword evidence="3" id="KW-1185">Reference proteome</keyword>
<dbReference type="Proteomes" id="UP000784294">
    <property type="component" value="Unassembled WGS sequence"/>
</dbReference>
<dbReference type="EMBL" id="CAAALY010251658">
    <property type="protein sequence ID" value="VEL36210.1"/>
    <property type="molecule type" value="Genomic_DNA"/>
</dbReference>
<proteinExistence type="predicted"/>
<feature type="region of interest" description="Disordered" evidence="1">
    <location>
        <begin position="1"/>
        <end position="31"/>
    </location>
</feature>
<feature type="region of interest" description="Disordered" evidence="1">
    <location>
        <begin position="242"/>
        <end position="274"/>
    </location>
</feature>
<feature type="region of interest" description="Disordered" evidence="1">
    <location>
        <begin position="81"/>
        <end position="100"/>
    </location>
</feature>
<comment type="caution">
    <text evidence="2">The sequence shown here is derived from an EMBL/GenBank/DDBJ whole genome shotgun (WGS) entry which is preliminary data.</text>
</comment>
<protein>
    <submittedName>
        <fullName evidence="2">Uncharacterized protein</fullName>
    </submittedName>
</protein>
<accession>A0A3S5B7P8</accession>